<gene>
    <name evidence="4" type="primary">pilT</name>
    <name evidence="4" type="ORF">Psch_03493</name>
</gene>
<protein>
    <submittedName>
        <fullName evidence="4">Twitching mobility protein</fullName>
    </submittedName>
</protein>
<accession>A0A4Y7R7W1</accession>
<evidence type="ECO:0000256" key="1">
    <source>
        <dbReference type="ARBA" id="ARBA00006611"/>
    </source>
</evidence>
<dbReference type="InterPro" id="IPR050921">
    <property type="entry name" value="T4SS_GSP_E_ATPase"/>
</dbReference>
<comment type="caution">
    <text evidence="4">The sequence shown here is derived from an EMBL/GenBank/DDBJ whole genome shotgun (WGS) entry which is preliminary data.</text>
</comment>
<feature type="compositionally biased region" description="Basic and acidic residues" evidence="2">
    <location>
        <begin position="10"/>
        <end position="21"/>
    </location>
</feature>
<dbReference type="Gene3D" id="3.30.450.90">
    <property type="match status" value="1"/>
</dbReference>
<evidence type="ECO:0000313" key="5">
    <source>
        <dbReference type="Proteomes" id="UP000298324"/>
    </source>
</evidence>
<dbReference type="GO" id="GO:0016887">
    <property type="term" value="F:ATP hydrolysis activity"/>
    <property type="evidence" value="ECO:0007669"/>
    <property type="project" value="InterPro"/>
</dbReference>
<dbReference type="AlphaFoldDB" id="A0A4Y7R7W1"/>
<sequence>MRNYDLTDINDVKPDPGDAPKRRVTVARHDYRGKSELDMLLTFAVNIDASDIHLTAGIPPAVRLHGRLWKLTMLAQSGPPGVRFEVDRLFQINPAFKEPLKPERIAGLCQPLLKKEPHGVRKSIDMAYAIPDVSRFRVNLFQQRGTWAAAWRVLSSTVKDIRDLFPYSRKVIDRLAAFATMPRGLVLVTGPTGSGKTTTLAAMISYVNRTFENNIITLEDPIEYVHQHGRSIVNQRELHSDVDSFAEGLRAALREDPDIIMVGEMRDRETISTAITAAETGHLVLSTLHTNTAAETVARIIDVFPPHQQQQSRVQLASVLQGVISQQLLPRADGKGRVCAVEIMAVNNAIRSLIQENKIVQIPAKIQTGAADGMVLMDQSLGNLVSLELITEKEAMAKAVDVNLLRQYLG</sequence>
<dbReference type="InterPro" id="IPR003593">
    <property type="entry name" value="AAA+_ATPase"/>
</dbReference>
<reference evidence="4 5" key="1">
    <citation type="journal article" date="2018" name="Environ. Microbiol.">
        <title>Novel energy conservation strategies and behaviour of Pelotomaculum schinkii driving syntrophic propionate catabolism.</title>
        <authorList>
            <person name="Hidalgo-Ahumada C.A.P."/>
            <person name="Nobu M.K."/>
            <person name="Narihiro T."/>
            <person name="Tamaki H."/>
            <person name="Liu W.T."/>
            <person name="Kamagata Y."/>
            <person name="Stams A.J.M."/>
            <person name="Imachi H."/>
            <person name="Sousa D.Z."/>
        </authorList>
    </citation>
    <scope>NUCLEOTIDE SEQUENCE [LARGE SCALE GENOMIC DNA]</scope>
    <source>
        <strain evidence="4 5">HH</strain>
    </source>
</reference>
<proteinExistence type="inferred from homology"/>
<dbReference type="GO" id="GO:0005524">
    <property type="term" value="F:ATP binding"/>
    <property type="evidence" value="ECO:0007669"/>
    <property type="project" value="InterPro"/>
</dbReference>
<dbReference type="PROSITE" id="PS00662">
    <property type="entry name" value="T2SP_E"/>
    <property type="match status" value="1"/>
</dbReference>
<evidence type="ECO:0000256" key="2">
    <source>
        <dbReference type="SAM" id="MobiDB-lite"/>
    </source>
</evidence>
<dbReference type="CDD" id="cd01131">
    <property type="entry name" value="PilT"/>
    <property type="match status" value="1"/>
</dbReference>
<dbReference type="SMART" id="SM00382">
    <property type="entry name" value="AAA"/>
    <property type="match status" value="1"/>
</dbReference>
<dbReference type="PANTHER" id="PTHR30486:SF16">
    <property type="entry name" value="TWITCHING MOTILITY PROTEIN PILT"/>
    <property type="match status" value="1"/>
</dbReference>
<feature type="domain" description="Bacterial type II secretion system protein E" evidence="3">
    <location>
        <begin position="253"/>
        <end position="267"/>
    </location>
</feature>
<keyword evidence="5" id="KW-1185">Reference proteome</keyword>
<dbReference type="InterPro" id="IPR006321">
    <property type="entry name" value="PilT/PilU"/>
</dbReference>
<dbReference type="EMBL" id="QFGA01000003">
    <property type="protein sequence ID" value="TEB04731.1"/>
    <property type="molecule type" value="Genomic_DNA"/>
</dbReference>
<dbReference type="PANTHER" id="PTHR30486">
    <property type="entry name" value="TWITCHING MOTILITY PROTEIN PILT"/>
    <property type="match status" value="1"/>
</dbReference>
<dbReference type="Proteomes" id="UP000298324">
    <property type="component" value="Unassembled WGS sequence"/>
</dbReference>
<feature type="region of interest" description="Disordered" evidence="2">
    <location>
        <begin position="1"/>
        <end position="21"/>
    </location>
</feature>
<comment type="similarity">
    <text evidence="1">Belongs to the GSP E family.</text>
</comment>
<dbReference type="SUPFAM" id="SSF52540">
    <property type="entry name" value="P-loop containing nucleoside triphosphate hydrolases"/>
    <property type="match status" value="1"/>
</dbReference>
<dbReference type="RefSeq" id="WP_243124190.1">
    <property type="nucleotide sequence ID" value="NZ_QFGA01000003.1"/>
</dbReference>
<dbReference type="InterPro" id="IPR001482">
    <property type="entry name" value="T2SS/T4SS_dom"/>
</dbReference>
<dbReference type="Pfam" id="PF00437">
    <property type="entry name" value="T2SSE"/>
    <property type="match status" value="1"/>
</dbReference>
<evidence type="ECO:0000259" key="3">
    <source>
        <dbReference type="PROSITE" id="PS00662"/>
    </source>
</evidence>
<organism evidence="4 5">
    <name type="scientific">Pelotomaculum schinkii</name>
    <dbReference type="NCBI Taxonomy" id="78350"/>
    <lineage>
        <taxon>Bacteria</taxon>
        <taxon>Bacillati</taxon>
        <taxon>Bacillota</taxon>
        <taxon>Clostridia</taxon>
        <taxon>Eubacteriales</taxon>
        <taxon>Desulfotomaculaceae</taxon>
        <taxon>Pelotomaculum</taxon>
    </lineage>
</organism>
<dbReference type="NCBIfam" id="TIGR01420">
    <property type="entry name" value="pilT_fam"/>
    <property type="match status" value="1"/>
</dbReference>
<dbReference type="Gene3D" id="3.40.50.300">
    <property type="entry name" value="P-loop containing nucleotide triphosphate hydrolases"/>
    <property type="match status" value="1"/>
</dbReference>
<dbReference type="InterPro" id="IPR027417">
    <property type="entry name" value="P-loop_NTPase"/>
</dbReference>
<evidence type="ECO:0000313" key="4">
    <source>
        <dbReference type="EMBL" id="TEB04731.1"/>
    </source>
</evidence>
<name>A0A4Y7R7W1_9FIRM</name>